<feature type="compositionally biased region" description="Basic and acidic residues" evidence="1">
    <location>
        <begin position="381"/>
        <end position="390"/>
    </location>
</feature>
<gene>
    <name evidence="2" type="ORF">FCC1311_042232</name>
</gene>
<accession>A0A2R5GAG3</accession>
<sequence length="390" mass="43529">MRGSKGLAKGRWFDYNDQRERFEARELAQLRARKQNLTKYAAGELAEVARARDEELKARLEKLAARRWTLLLETPSLATEIRTLEAGITTSYRSRLNSHAPARQPFASASAASDAAEARASIVAAAAGVANAQDEPGHIARSAFVDLVTQSGQVNRAAAQEVFEGFAAIQHLRCGVIVFELDDLDAREIVAAAQLCHAKRGSARRRLRSDLFDIYAPNFLEKRDYEALLTIGVGDADQLRELLSVIEPAWRQGASLADRVKGRISRDDFAKVLRENLAELFGQSQTPQQEASKAKLLCAWERYFLPEALAEKIFLDRRARLVEDRHARFRQHRFAAHPNVVPHMRGLLLAFSSLGEDVLRGKSSLSPKRGASMQRAYCRGSGEHVSKRMQ</sequence>
<organism evidence="2 3">
    <name type="scientific">Hondaea fermentalgiana</name>
    <dbReference type="NCBI Taxonomy" id="2315210"/>
    <lineage>
        <taxon>Eukaryota</taxon>
        <taxon>Sar</taxon>
        <taxon>Stramenopiles</taxon>
        <taxon>Bigyra</taxon>
        <taxon>Labyrinthulomycetes</taxon>
        <taxon>Thraustochytrida</taxon>
        <taxon>Thraustochytriidae</taxon>
        <taxon>Hondaea</taxon>
    </lineage>
</organism>
<protein>
    <submittedName>
        <fullName evidence="2">Uncharacterized protein</fullName>
    </submittedName>
</protein>
<keyword evidence="3" id="KW-1185">Reference proteome</keyword>
<comment type="caution">
    <text evidence="2">The sequence shown here is derived from an EMBL/GenBank/DDBJ whole genome shotgun (WGS) entry which is preliminary data.</text>
</comment>
<dbReference type="EMBL" id="BEYU01000038">
    <property type="protein sequence ID" value="GBG28000.1"/>
    <property type="molecule type" value="Genomic_DNA"/>
</dbReference>
<dbReference type="AlphaFoldDB" id="A0A2R5GAG3"/>
<name>A0A2R5GAG3_9STRA</name>
<dbReference type="InParanoid" id="A0A2R5GAG3"/>
<dbReference type="Proteomes" id="UP000241890">
    <property type="component" value="Unassembled WGS sequence"/>
</dbReference>
<evidence type="ECO:0000256" key="1">
    <source>
        <dbReference type="SAM" id="MobiDB-lite"/>
    </source>
</evidence>
<feature type="region of interest" description="Disordered" evidence="1">
    <location>
        <begin position="363"/>
        <end position="390"/>
    </location>
</feature>
<proteinExistence type="predicted"/>
<evidence type="ECO:0000313" key="2">
    <source>
        <dbReference type="EMBL" id="GBG28000.1"/>
    </source>
</evidence>
<reference evidence="2 3" key="1">
    <citation type="submission" date="2017-12" db="EMBL/GenBank/DDBJ databases">
        <title>Sequencing, de novo assembly and annotation of complete genome of a new Thraustochytrid species, strain FCC1311.</title>
        <authorList>
            <person name="Sedici K."/>
            <person name="Godart F."/>
            <person name="Aiese Cigliano R."/>
            <person name="Sanseverino W."/>
            <person name="Barakat M."/>
            <person name="Ortet P."/>
            <person name="Marechal E."/>
            <person name="Cagnac O."/>
            <person name="Amato A."/>
        </authorList>
    </citation>
    <scope>NUCLEOTIDE SEQUENCE [LARGE SCALE GENOMIC DNA]</scope>
</reference>
<evidence type="ECO:0000313" key="3">
    <source>
        <dbReference type="Proteomes" id="UP000241890"/>
    </source>
</evidence>